<dbReference type="SUPFAM" id="SSF51182">
    <property type="entry name" value="RmlC-like cupins"/>
    <property type="match status" value="1"/>
</dbReference>
<evidence type="ECO:0000259" key="1">
    <source>
        <dbReference type="Pfam" id="PF07883"/>
    </source>
</evidence>
<accession>A0A124E8F5</accession>
<dbReference type="InterPro" id="IPR014710">
    <property type="entry name" value="RmlC-like_jellyroll"/>
</dbReference>
<feature type="domain" description="Cupin type-2" evidence="1">
    <location>
        <begin position="76"/>
        <end position="143"/>
    </location>
</feature>
<reference evidence="3" key="2">
    <citation type="submission" date="2016-02" db="EMBL/GenBank/DDBJ databases">
        <title>Draft genome sequence of five rapidly growing Mycobacterium species.</title>
        <authorList>
            <person name="Katahira K."/>
            <person name="Gotou Y."/>
            <person name="Iida K."/>
            <person name="Ogura Y."/>
            <person name="Hayashi T."/>
        </authorList>
    </citation>
    <scope>NUCLEOTIDE SEQUENCE [LARGE SCALE GENOMIC DNA]</scope>
    <source>
        <strain evidence="3">JCM6362</strain>
    </source>
</reference>
<dbReference type="STRING" id="1797.RMCT_2531"/>
<dbReference type="EMBL" id="BCTB01000018">
    <property type="protein sequence ID" value="GAT15561.1"/>
    <property type="molecule type" value="Genomic_DNA"/>
</dbReference>
<evidence type="ECO:0000313" key="2">
    <source>
        <dbReference type="EMBL" id="GAT15561.1"/>
    </source>
</evidence>
<sequence length="155" mass="16602">MFKTAREPGCDDGRMIAIETPNGRQNLLVTPLHLGPGPRVRTVRGFAWNPEALSAYVSATADDGADGRLMVVVEDEGRGDHWERHVADEVIVCLTGQVSVLRGPDPSEDTADEVVLGPGDAVVNPAGVWHAVDMHGRARVLTITPGPGSEHRPRT</sequence>
<dbReference type="InterPro" id="IPR011051">
    <property type="entry name" value="RmlC_Cupin_sf"/>
</dbReference>
<protein>
    <recommendedName>
        <fullName evidence="1">Cupin type-2 domain-containing protein</fullName>
    </recommendedName>
</protein>
<reference evidence="2 3" key="1">
    <citation type="journal article" date="2016" name="Genome Announc.">
        <title>Draft Genome Sequences of Five Rapidly Growing Mycobacterium Species, M. thermoresistibile, M. fortuitum subsp. acetamidolyticum, M. canariasense, M. brisbanense, and M. novocastrense.</title>
        <authorList>
            <person name="Katahira K."/>
            <person name="Ogura Y."/>
            <person name="Gotoh Y."/>
            <person name="Hayashi T."/>
        </authorList>
    </citation>
    <scope>NUCLEOTIDE SEQUENCE [LARGE SCALE GENOMIC DNA]</scope>
    <source>
        <strain evidence="2 3">JCM6362</strain>
    </source>
</reference>
<dbReference type="InterPro" id="IPR013096">
    <property type="entry name" value="Cupin_2"/>
</dbReference>
<evidence type="ECO:0000313" key="3">
    <source>
        <dbReference type="Proteomes" id="UP000069654"/>
    </source>
</evidence>
<dbReference type="Proteomes" id="UP000069654">
    <property type="component" value="Unassembled WGS sequence"/>
</dbReference>
<organism evidence="2 3">
    <name type="scientific">Mycolicibacterium thermoresistibile</name>
    <name type="common">Mycobacterium thermoresistibile</name>
    <dbReference type="NCBI Taxonomy" id="1797"/>
    <lineage>
        <taxon>Bacteria</taxon>
        <taxon>Bacillati</taxon>
        <taxon>Actinomycetota</taxon>
        <taxon>Actinomycetes</taxon>
        <taxon>Mycobacteriales</taxon>
        <taxon>Mycobacteriaceae</taxon>
        <taxon>Mycolicibacterium</taxon>
    </lineage>
</organism>
<name>A0A124E8F5_MYCTH</name>
<dbReference type="Gene3D" id="2.60.120.10">
    <property type="entry name" value="Jelly Rolls"/>
    <property type="match status" value="1"/>
</dbReference>
<dbReference type="AlphaFoldDB" id="A0A124E8F5"/>
<dbReference type="Pfam" id="PF07883">
    <property type="entry name" value="Cupin_2"/>
    <property type="match status" value="1"/>
</dbReference>
<gene>
    <name evidence="2" type="ORF">RMCT_2531</name>
</gene>
<proteinExistence type="predicted"/>
<dbReference type="OMA" id="NPAGVWH"/>
<comment type="caution">
    <text evidence="2">The sequence shown here is derived from an EMBL/GenBank/DDBJ whole genome shotgun (WGS) entry which is preliminary data.</text>
</comment>